<keyword evidence="1" id="KW-1133">Transmembrane helix</keyword>
<dbReference type="InterPro" id="IPR045584">
    <property type="entry name" value="Pilin-like"/>
</dbReference>
<evidence type="ECO:0000256" key="1">
    <source>
        <dbReference type="SAM" id="Phobius"/>
    </source>
</evidence>
<keyword evidence="1" id="KW-0472">Membrane</keyword>
<keyword evidence="1" id="KW-0812">Transmembrane</keyword>
<reference evidence="2" key="1">
    <citation type="submission" date="2021-04" db="EMBL/GenBank/DDBJ databases">
        <title>Complete genome sequence of the type strain Clostridium beijerinckii NRRL B-598.</title>
        <authorList>
            <person name="Sedlar K."/>
            <person name="Branska B."/>
            <person name="Bezdicek M."/>
            <person name="Nykrynova M."/>
            <person name="Lengerova M."/>
            <person name="Skutkova H."/>
            <person name="Patakova P."/>
        </authorList>
    </citation>
    <scope>NUCLEOTIDE SEQUENCE</scope>
    <source>
        <strain evidence="2">DSM 791</strain>
    </source>
</reference>
<sequence>MNQLLAKKMNQTTKKKKKGFTLVELIIVIAIIAILAAIAIPKFGQIRENSNVKADIATAKNIQTAVTAAVANGDIDLDTDSVTLTDVLDTTTVPTAKAKTEKGNAFSASVSADGEVTVKAGDTEILPTPGGDYEDTIS</sequence>
<dbReference type="GeneID" id="66347084"/>
<keyword evidence="3" id="KW-1185">Reference proteome</keyword>
<evidence type="ECO:0000313" key="3">
    <source>
        <dbReference type="Proteomes" id="UP000679373"/>
    </source>
</evidence>
<dbReference type="PANTHER" id="PTHR30093">
    <property type="entry name" value="GENERAL SECRETION PATHWAY PROTEIN G"/>
    <property type="match status" value="1"/>
</dbReference>
<dbReference type="Gene3D" id="3.30.700.10">
    <property type="entry name" value="Glycoprotein, Type 4 Pilin"/>
    <property type="match status" value="1"/>
</dbReference>
<dbReference type="NCBIfam" id="TIGR02532">
    <property type="entry name" value="IV_pilin_GFxxxE"/>
    <property type="match status" value="1"/>
</dbReference>
<proteinExistence type="predicted"/>
<dbReference type="InterPro" id="IPR012902">
    <property type="entry name" value="N_methyl_site"/>
</dbReference>
<dbReference type="AlphaFoldDB" id="A0AB74VDC7"/>
<dbReference type="SUPFAM" id="SSF54523">
    <property type="entry name" value="Pili subunits"/>
    <property type="match status" value="1"/>
</dbReference>
<dbReference type="RefSeq" id="WP_077869755.1">
    <property type="nucleotide sequence ID" value="NZ_BKAK01000136.1"/>
</dbReference>
<dbReference type="Proteomes" id="UP000679373">
    <property type="component" value="Chromosome"/>
</dbReference>
<name>A0AB74VDC7_CLOBE</name>
<dbReference type="Pfam" id="PF07963">
    <property type="entry name" value="N_methyl"/>
    <property type="match status" value="1"/>
</dbReference>
<dbReference type="PROSITE" id="PS00409">
    <property type="entry name" value="PROKAR_NTER_METHYL"/>
    <property type="match status" value="1"/>
</dbReference>
<protein>
    <submittedName>
        <fullName evidence="2">Prepilin-type N-terminal cleavage/methylation domain-containing protein</fullName>
    </submittedName>
</protein>
<gene>
    <name evidence="2" type="ORF">KEC93_21135</name>
</gene>
<accession>A0AB74VDC7</accession>
<dbReference type="EMBL" id="CP073653">
    <property type="protein sequence ID" value="QUN34402.1"/>
    <property type="molecule type" value="Genomic_DNA"/>
</dbReference>
<organism evidence="2 3">
    <name type="scientific">Clostridium beijerinckii</name>
    <name type="common">Clostridium MP</name>
    <dbReference type="NCBI Taxonomy" id="1520"/>
    <lineage>
        <taxon>Bacteria</taxon>
        <taxon>Bacillati</taxon>
        <taxon>Bacillota</taxon>
        <taxon>Clostridia</taxon>
        <taxon>Eubacteriales</taxon>
        <taxon>Clostridiaceae</taxon>
        <taxon>Clostridium</taxon>
    </lineage>
</organism>
<feature type="transmembrane region" description="Helical" evidence="1">
    <location>
        <begin position="20"/>
        <end position="40"/>
    </location>
</feature>
<evidence type="ECO:0000313" key="2">
    <source>
        <dbReference type="EMBL" id="QUN34402.1"/>
    </source>
</evidence>